<dbReference type="RefSeq" id="WP_005164287.1">
    <property type="nucleotide sequence ID" value="NZ_CGBC01000037.1"/>
</dbReference>
<reference evidence="3 5" key="2">
    <citation type="submission" date="2021-01" db="EMBL/GenBank/DDBJ databases">
        <title>FDA dAtabase for Regulatory Grade micrObial Sequences (FDA-ARGOS): Supporting development and validation of Infectious Disease Dx tests.</title>
        <authorList>
            <person name="Blissenbach B."/>
            <person name="Krut O."/>
            <person name="Tallon L."/>
            <person name="Sadzewicz L."/>
            <person name="Zhao X."/>
            <person name="Boylan J."/>
            <person name="Ott S."/>
            <person name="Bowen H."/>
            <person name="Vavikolanu K."/>
            <person name="Mehta A."/>
            <person name="Aluvathingal J."/>
            <person name="Nadendla S."/>
            <person name="Yan Y."/>
            <person name="Sichtig H."/>
        </authorList>
    </citation>
    <scope>NUCLEOTIDE SEQUENCE [LARGE SCALE GENOMIC DNA]</scope>
    <source>
        <strain evidence="3 5">FDAARGOS_1082</strain>
    </source>
</reference>
<feature type="transmembrane region" description="Helical" evidence="1">
    <location>
        <begin position="35"/>
        <end position="53"/>
    </location>
</feature>
<protein>
    <submittedName>
        <fullName evidence="3">DNA gyrase</fullName>
    </submittedName>
    <submittedName>
        <fullName evidence="2">Topoisomerase IV subunit A subunit</fullName>
    </submittedName>
</protein>
<accession>A0A0E1NER4</accession>
<name>A0A0E1NER4_YEREN</name>
<keyword evidence="1" id="KW-1133">Transmembrane helix</keyword>
<dbReference type="KEGG" id="yet:CH48_658"/>
<dbReference type="Proteomes" id="UP000595309">
    <property type="component" value="Chromosome"/>
</dbReference>
<evidence type="ECO:0000313" key="3">
    <source>
        <dbReference type="EMBL" id="QQU47801.1"/>
    </source>
</evidence>
<gene>
    <name evidence="2" type="ORF">ERS137941_03349</name>
    <name evidence="3" type="ORF">I6I39_03340</name>
</gene>
<sequence length="269" mass="30411">MNWTEVLISAGVAAALGVISTGLRNRNKLGKLGAILWVIIPIIVGNIIYYHYINPNGLRSNGRAQIERSFEGYPVFQTLKQQEPARYTQLIDNFLKSKNEGHSEQQLIDEMKQTVSDLIVQRIRHAPDKDVIDYMNIILEELRYYQANNRSEYLCFKALFPQVSGGVNATKALPKELQLRDLDSINRLFKTSSGGVIKPKNQEHENKLNIILAQMQQQYGDDLQMFSNPAGPDVDREKICDMSIDMYSQILKLPPDDAGAILRSMLGGE</sequence>
<dbReference type="GO" id="GO:0016853">
    <property type="term" value="F:isomerase activity"/>
    <property type="evidence" value="ECO:0007669"/>
    <property type="project" value="UniProtKB-KW"/>
</dbReference>
<evidence type="ECO:0000313" key="2">
    <source>
        <dbReference type="EMBL" id="CFQ70776.1"/>
    </source>
</evidence>
<dbReference type="AlphaFoldDB" id="A0A0E1NER4"/>
<keyword evidence="1" id="KW-0472">Membrane</keyword>
<dbReference type="EMBL" id="CGBR01000029">
    <property type="protein sequence ID" value="CFQ70776.1"/>
    <property type="molecule type" value="Genomic_DNA"/>
</dbReference>
<keyword evidence="2" id="KW-0413">Isomerase</keyword>
<proteinExistence type="predicted"/>
<dbReference type="GeneID" id="31412082"/>
<dbReference type="EMBL" id="CP068146">
    <property type="protein sequence ID" value="QQU47801.1"/>
    <property type="molecule type" value="Genomic_DNA"/>
</dbReference>
<dbReference type="OMA" id="KLCDMTI"/>
<evidence type="ECO:0000313" key="5">
    <source>
        <dbReference type="Proteomes" id="UP000595309"/>
    </source>
</evidence>
<evidence type="ECO:0000256" key="1">
    <source>
        <dbReference type="SAM" id="Phobius"/>
    </source>
</evidence>
<dbReference type="PATRIC" id="fig|630.129.peg.3290"/>
<evidence type="ECO:0000313" key="4">
    <source>
        <dbReference type="Proteomes" id="UP000048841"/>
    </source>
</evidence>
<reference evidence="2 4" key="1">
    <citation type="submission" date="2015-03" db="EMBL/GenBank/DDBJ databases">
        <authorList>
            <person name="Murphy D."/>
        </authorList>
    </citation>
    <scope>NUCLEOTIDE SEQUENCE [LARGE SCALE GENOMIC DNA]</scope>
    <source>
        <strain evidence="2 4">IP26249</strain>
    </source>
</reference>
<dbReference type="Proteomes" id="UP000048841">
    <property type="component" value="Unassembled WGS sequence"/>
</dbReference>
<organism evidence="2 4">
    <name type="scientific">Yersinia enterocolitica</name>
    <dbReference type="NCBI Taxonomy" id="630"/>
    <lineage>
        <taxon>Bacteria</taxon>
        <taxon>Pseudomonadati</taxon>
        <taxon>Pseudomonadota</taxon>
        <taxon>Gammaproteobacteria</taxon>
        <taxon>Enterobacterales</taxon>
        <taxon>Yersiniaceae</taxon>
        <taxon>Yersinia</taxon>
    </lineage>
</organism>
<feature type="transmembrane region" description="Helical" evidence="1">
    <location>
        <begin position="6"/>
        <end position="23"/>
    </location>
</feature>
<keyword evidence="1" id="KW-0812">Transmembrane</keyword>